<dbReference type="RefSeq" id="WP_133534530.1">
    <property type="nucleotide sequence ID" value="NZ_SNYH01000001.1"/>
</dbReference>
<name>A0A4V3D3J2_9FLAO</name>
<dbReference type="OrthoDB" id="1361176at2"/>
<organism evidence="2 3">
    <name type="scientific">Tenacibaculum caenipelagi</name>
    <dbReference type="NCBI Taxonomy" id="1325435"/>
    <lineage>
        <taxon>Bacteria</taxon>
        <taxon>Pseudomonadati</taxon>
        <taxon>Bacteroidota</taxon>
        <taxon>Flavobacteriia</taxon>
        <taxon>Flavobacteriales</taxon>
        <taxon>Flavobacteriaceae</taxon>
        <taxon>Tenacibaculum</taxon>
    </lineage>
</organism>
<keyword evidence="3" id="KW-1185">Reference proteome</keyword>
<evidence type="ECO:0008006" key="4">
    <source>
        <dbReference type="Google" id="ProtNLM"/>
    </source>
</evidence>
<gene>
    <name evidence="2" type="ORF">DFQ07_0327</name>
</gene>
<feature type="transmembrane region" description="Helical" evidence="1">
    <location>
        <begin position="110"/>
        <end position="135"/>
    </location>
</feature>
<feature type="transmembrane region" description="Helical" evidence="1">
    <location>
        <begin position="64"/>
        <end position="90"/>
    </location>
</feature>
<protein>
    <recommendedName>
        <fullName evidence="4">DUF4199 domain-containing protein</fullName>
    </recommendedName>
</protein>
<dbReference type="EMBL" id="SNYH01000001">
    <property type="protein sequence ID" value="TDQ29992.1"/>
    <property type="molecule type" value="Genomic_DNA"/>
</dbReference>
<feature type="transmembrane region" description="Helical" evidence="1">
    <location>
        <begin position="36"/>
        <end position="52"/>
    </location>
</feature>
<keyword evidence="1" id="KW-1133">Transmembrane helix</keyword>
<accession>A0A4V3D3J2</accession>
<dbReference type="AlphaFoldDB" id="A0A4V3D3J2"/>
<evidence type="ECO:0000256" key="1">
    <source>
        <dbReference type="SAM" id="Phobius"/>
    </source>
</evidence>
<comment type="caution">
    <text evidence="2">The sequence shown here is derived from an EMBL/GenBank/DDBJ whole genome shotgun (WGS) entry which is preliminary data.</text>
</comment>
<reference evidence="2 3" key="1">
    <citation type="submission" date="2019-03" db="EMBL/GenBank/DDBJ databases">
        <title>Genomic Encyclopedia of Type Strains, Phase III (KMG-III): the genomes of soil and plant-associated and newly described type strains.</title>
        <authorList>
            <person name="Whitman W."/>
        </authorList>
    </citation>
    <scope>NUCLEOTIDE SEQUENCE [LARGE SCALE GENOMIC DNA]</scope>
    <source>
        <strain evidence="2 3">CECT 8283</strain>
    </source>
</reference>
<evidence type="ECO:0000313" key="2">
    <source>
        <dbReference type="EMBL" id="TDQ29992.1"/>
    </source>
</evidence>
<evidence type="ECO:0000313" key="3">
    <source>
        <dbReference type="Proteomes" id="UP000295390"/>
    </source>
</evidence>
<dbReference type="Proteomes" id="UP000295390">
    <property type="component" value="Unassembled WGS sequence"/>
</dbReference>
<feature type="transmembrane region" description="Helical" evidence="1">
    <location>
        <begin position="12"/>
        <end position="30"/>
    </location>
</feature>
<keyword evidence="1" id="KW-0812">Transmembrane</keyword>
<proteinExistence type="predicted"/>
<sequence>MSSNKIIITNALLIYAGIVGFFLIMKIFGLEDVAELRFLNFIFVLYGINRAIKTNIKKNRESLYFNNFSIGIATSAIGVGITILSLIFYVDVIDSGFITILEESSFWGQNLSLPLVVFALIIEGIASSVICSFVLMQYYKNYKPSDTMVV</sequence>
<keyword evidence="1" id="KW-0472">Membrane</keyword>